<dbReference type="Proteomes" id="UP000030021">
    <property type="component" value="Unassembled WGS sequence"/>
</dbReference>
<comment type="caution">
    <text evidence="2">The sequence shown here is derived from an EMBL/GenBank/DDBJ whole genome shotgun (WGS) entry which is preliminary data.</text>
</comment>
<evidence type="ECO:0000313" key="3">
    <source>
        <dbReference type="Proteomes" id="UP000030021"/>
    </source>
</evidence>
<dbReference type="EMBL" id="AONH01000016">
    <property type="protein sequence ID" value="KGM87112.1"/>
    <property type="molecule type" value="Genomic_DNA"/>
</dbReference>
<keyword evidence="1" id="KW-0732">Signal</keyword>
<feature type="chain" id="PRO_5001970033" description="Peptidase propeptide and YPEB domain protein" evidence="1">
    <location>
        <begin position="20"/>
        <end position="105"/>
    </location>
</feature>
<organism evidence="2 3">
    <name type="scientific">Roseovarius mucosus DSM 17069</name>
    <dbReference type="NCBI Taxonomy" id="1288298"/>
    <lineage>
        <taxon>Bacteria</taxon>
        <taxon>Pseudomonadati</taxon>
        <taxon>Pseudomonadota</taxon>
        <taxon>Alphaproteobacteria</taxon>
        <taxon>Rhodobacterales</taxon>
        <taxon>Roseobacteraceae</taxon>
        <taxon>Roseovarius</taxon>
    </lineage>
</organism>
<dbReference type="HOGENOM" id="CLU_2234570_0_0_5"/>
<protein>
    <recommendedName>
        <fullName evidence="4">Peptidase propeptide and YPEB domain protein</fullName>
    </recommendedName>
</protein>
<evidence type="ECO:0000313" key="2">
    <source>
        <dbReference type="EMBL" id="KGM87112.1"/>
    </source>
</evidence>
<evidence type="ECO:0000256" key="1">
    <source>
        <dbReference type="SAM" id="SignalP"/>
    </source>
</evidence>
<proteinExistence type="predicted"/>
<dbReference type="OrthoDB" id="7875038at2"/>
<name>A0A0A0HH34_9RHOB</name>
<dbReference type="RefSeq" id="WP_037269892.1">
    <property type="nucleotide sequence ID" value="NZ_KN293975.1"/>
</dbReference>
<evidence type="ECO:0008006" key="4">
    <source>
        <dbReference type="Google" id="ProtNLM"/>
    </source>
</evidence>
<reference evidence="2 3" key="1">
    <citation type="submission" date="2013-01" db="EMBL/GenBank/DDBJ databases">
        <authorList>
            <person name="Fiebig A."/>
            <person name="Goeker M."/>
            <person name="Klenk H.-P.P."/>
        </authorList>
    </citation>
    <scope>NUCLEOTIDE SEQUENCE [LARGE SCALE GENOMIC DNA]</scope>
    <source>
        <strain evidence="2 3">DSM 17069</strain>
    </source>
</reference>
<feature type="signal peptide" evidence="1">
    <location>
        <begin position="1"/>
        <end position="19"/>
    </location>
</feature>
<accession>A0A0A0HH34</accession>
<gene>
    <name evidence="2" type="ORF">rosmuc_03415</name>
</gene>
<dbReference type="AlphaFoldDB" id="A0A0A0HH34"/>
<sequence length="105" mass="11708">MKPIVYAALVALLPVMAEASPLIDTEVTALQAEGYDRIEVKTGRTQTKIEAIRGAEKLEVVYDSTTGAVLKREIESAEYDDDISVGVKYRSRDRDFVGRDKRDDD</sequence>
<dbReference type="PATRIC" id="fig|1288298.3.peg.3425"/>